<comment type="caution">
    <text evidence="2">The sequence shown here is derived from an EMBL/GenBank/DDBJ whole genome shotgun (WGS) entry which is preliminary data.</text>
</comment>
<keyword evidence="1" id="KW-0812">Transmembrane</keyword>
<name>A0A554VEF7_9FLAO</name>
<keyword evidence="3" id="KW-1185">Reference proteome</keyword>
<keyword evidence="1" id="KW-0472">Membrane</keyword>
<sequence>MNPLVIAQAVKGAGSFFSNRKVQIALLIIVLYFIFKKKIKQLIHNYRQRKFNKNEGRDVNQIAQQYRSAANPSGISWMINADGTDEEEIEKLGFQTKGQLQPIADAYRLKFDESLSDRLRKELSPKEFQNWRNIVD</sequence>
<evidence type="ECO:0000313" key="2">
    <source>
        <dbReference type="EMBL" id="TSE05430.1"/>
    </source>
</evidence>
<proteinExistence type="predicted"/>
<evidence type="ECO:0000313" key="3">
    <source>
        <dbReference type="Proteomes" id="UP000318833"/>
    </source>
</evidence>
<keyword evidence="1" id="KW-1133">Transmembrane helix</keyword>
<reference evidence="2 3" key="1">
    <citation type="submission" date="2019-07" db="EMBL/GenBank/DDBJ databases">
        <title>The draft genome sequence of Aquimarina algiphila M91.</title>
        <authorList>
            <person name="Meng X."/>
        </authorList>
    </citation>
    <scope>NUCLEOTIDE SEQUENCE [LARGE SCALE GENOMIC DNA]</scope>
    <source>
        <strain evidence="2 3">M91</strain>
    </source>
</reference>
<dbReference type="AlphaFoldDB" id="A0A554VEF7"/>
<evidence type="ECO:0000256" key="1">
    <source>
        <dbReference type="SAM" id="Phobius"/>
    </source>
</evidence>
<gene>
    <name evidence="2" type="ORF">FOF46_22975</name>
</gene>
<dbReference type="RefSeq" id="WP_143918073.1">
    <property type="nucleotide sequence ID" value="NZ_CANMIK010000036.1"/>
</dbReference>
<protein>
    <submittedName>
        <fullName evidence="2">Uncharacterized protein</fullName>
    </submittedName>
</protein>
<feature type="transmembrane region" description="Helical" evidence="1">
    <location>
        <begin position="20"/>
        <end position="35"/>
    </location>
</feature>
<dbReference type="OrthoDB" id="1162972at2"/>
<dbReference type="EMBL" id="VLNR01000061">
    <property type="protein sequence ID" value="TSE05430.1"/>
    <property type="molecule type" value="Genomic_DNA"/>
</dbReference>
<accession>A0A554VEF7</accession>
<dbReference type="Proteomes" id="UP000318833">
    <property type="component" value="Unassembled WGS sequence"/>
</dbReference>
<organism evidence="2 3">
    <name type="scientific">Aquimarina algiphila</name>
    <dbReference type="NCBI Taxonomy" id="2047982"/>
    <lineage>
        <taxon>Bacteria</taxon>
        <taxon>Pseudomonadati</taxon>
        <taxon>Bacteroidota</taxon>
        <taxon>Flavobacteriia</taxon>
        <taxon>Flavobacteriales</taxon>
        <taxon>Flavobacteriaceae</taxon>
        <taxon>Aquimarina</taxon>
    </lineage>
</organism>